<evidence type="ECO:0000313" key="2">
    <source>
        <dbReference type="Proteomes" id="UP000540989"/>
    </source>
</evidence>
<dbReference type="InterPro" id="IPR052559">
    <property type="entry name" value="V-haloperoxidase"/>
</dbReference>
<dbReference type="RefSeq" id="WP_184216824.1">
    <property type="nucleotide sequence ID" value="NZ_JACHIP010000003.1"/>
</dbReference>
<sequence length="532" mass="57483">MPSICSNTPPAACAPPIPAGRILDNFSRRFNTATAQAIQPVPPQPTNGDEALPDKCGTYTKCIKQASFGKVDLPAYTQFRAAINSGNFADFQALTFGGSRTLNNPMGSYAYSFVGADASQFGAPEVPAPPAVASEEYATELIDLYWCSLLRDVAFSDYHNNPVAHDAAKELTNSAEYKGPKHNGKVTPELLFRGNYPGEAIGPYISQFFATPTNLGALPFSQQYITYKANVDYMTDLGSWWAVQNGVGTGFTNQKLPAPVYLHDGRGLAAYTHVDELYQAYFTAYLVLGSTGVPVNPGSPYVVGGLPSKKQNGFGTFGGPDFAAVLAQVAKLALNTVWYQKFVVHLRHRPESGAGLIHLINRGTTFDAQPLPRVFNSHAVQQSVSKYGSDLLSQPFPEGSPAHPAYPTGHGAVGGACITILKFFFDGDYVLYAPQESSADGTTLTPWDPMQHPDYLRGNLTVNGELNKLAHNVTFGHGLHGGIHWRSDSDWSMTLGEAVAIRFLQDLACTYKEPFSITFTKLDGAPQTITNM</sequence>
<reference evidence="1 2" key="1">
    <citation type="submission" date="2020-08" db="EMBL/GenBank/DDBJ databases">
        <title>Genomic Encyclopedia of Type Strains, Phase IV (KMG-V): Genome sequencing to study the core and pangenomes of soil and plant-associated prokaryotes.</title>
        <authorList>
            <person name="Whitman W."/>
        </authorList>
    </citation>
    <scope>NUCLEOTIDE SEQUENCE [LARGE SCALE GENOMIC DNA]</scope>
    <source>
        <strain evidence="1 2">M8UP14</strain>
    </source>
</reference>
<evidence type="ECO:0000313" key="1">
    <source>
        <dbReference type="EMBL" id="MBB5057732.1"/>
    </source>
</evidence>
<comment type="caution">
    <text evidence="1">The sequence shown here is derived from an EMBL/GenBank/DDBJ whole genome shotgun (WGS) entry which is preliminary data.</text>
</comment>
<keyword evidence="2" id="KW-1185">Reference proteome</keyword>
<dbReference type="GO" id="GO:0004601">
    <property type="term" value="F:peroxidase activity"/>
    <property type="evidence" value="ECO:0007669"/>
    <property type="project" value="InterPro"/>
</dbReference>
<dbReference type="InterPro" id="IPR016119">
    <property type="entry name" value="Br/Cl_peroxidase_C"/>
</dbReference>
<dbReference type="Gene3D" id="1.10.606.10">
    <property type="entry name" value="Vanadium-containing Chloroperoxidase, domain 2"/>
    <property type="match status" value="1"/>
</dbReference>
<dbReference type="Proteomes" id="UP000540989">
    <property type="component" value="Unassembled WGS sequence"/>
</dbReference>
<proteinExistence type="predicted"/>
<protein>
    <recommendedName>
        <fullName evidence="3">PAP2 superfamily protein</fullName>
    </recommendedName>
</protein>
<gene>
    <name evidence="1" type="ORF">HDF16_002438</name>
</gene>
<name>A0A7W7ZDE6_9BACT</name>
<dbReference type="PANTHER" id="PTHR34599">
    <property type="entry name" value="PEROXIDASE-RELATED"/>
    <property type="match status" value="1"/>
</dbReference>
<accession>A0A7W7ZDE6</accession>
<dbReference type="InterPro" id="IPR036938">
    <property type="entry name" value="PAP2/HPO_sf"/>
</dbReference>
<evidence type="ECO:0008006" key="3">
    <source>
        <dbReference type="Google" id="ProtNLM"/>
    </source>
</evidence>
<dbReference type="SUPFAM" id="SSF48317">
    <property type="entry name" value="Acid phosphatase/Vanadium-dependent haloperoxidase"/>
    <property type="match status" value="1"/>
</dbReference>
<organism evidence="1 2">
    <name type="scientific">Granulicella aggregans</name>
    <dbReference type="NCBI Taxonomy" id="474949"/>
    <lineage>
        <taxon>Bacteria</taxon>
        <taxon>Pseudomonadati</taxon>
        <taxon>Acidobacteriota</taxon>
        <taxon>Terriglobia</taxon>
        <taxon>Terriglobales</taxon>
        <taxon>Acidobacteriaceae</taxon>
        <taxon>Granulicella</taxon>
    </lineage>
</organism>
<dbReference type="AlphaFoldDB" id="A0A7W7ZDE6"/>
<dbReference type="EMBL" id="JACHIP010000003">
    <property type="protein sequence ID" value="MBB5057732.1"/>
    <property type="molecule type" value="Genomic_DNA"/>
</dbReference>
<dbReference type="PANTHER" id="PTHR34599:SF1">
    <property type="entry name" value="PHOSPHATIDIC ACID PHOSPHATASE TYPE 2_HALOPEROXIDASE DOMAIN-CONTAINING PROTEIN"/>
    <property type="match status" value="1"/>
</dbReference>